<organism evidence="1 2">
    <name type="scientific">Magallana gigas</name>
    <name type="common">Pacific oyster</name>
    <name type="synonym">Crassostrea gigas</name>
    <dbReference type="NCBI Taxonomy" id="29159"/>
    <lineage>
        <taxon>Eukaryota</taxon>
        <taxon>Metazoa</taxon>
        <taxon>Spiralia</taxon>
        <taxon>Lophotrochozoa</taxon>
        <taxon>Mollusca</taxon>
        <taxon>Bivalvia</taxon>
        <taxon>Autobranchia</taxon>
        <taxon>Pteriomorphia</taxon>
        <taxon>Ostreida</taxon>
        <taxon>Ostreoidea</taxon>
        <taxon>Ostreidae</taxon>
        <taxon>Magallana</taxon>
    </lineage>
</organism>
<dbReference type="AlphaFoldDB" id="A0A8W8MML4"/>
<dbReference type="EnsemblMetazoa" id="G3412.1">
    <property type="protein sequence ID" value="G3412.1:cds"/>
    <property type="gene ID" value="G3412"/>
</dbReference>
<keyword evidence="2" id="KW-1185">Reference proteome</keyword>
<evidence type="ECO:0000313" key="1">
    <source>
        <dbReference type="EnsemblMetazoa" id="G3412.1:cds"/>
    </source>
</evidence>
<sequence length="197" mass="20922">MTFTSRASTLLSPPILQIRELISQMIAKELGVILSFMVVATLAKNIYLAPLAILPSTTVHLSQAPVPPLVFPGQVEPTSSTCITCIAPSLPGLNAGSSFPGGSTFPGTSSGSTFSSRSPFGSNQMISLSGSSSFSGLSNTPSFGDFDSDSYYTPDLDSEYGSSLPGYDSSPSYSEYNPYLIDIPTYNYSFMNKLFLK</sequence>
<dbReference type="Proteomes" id="UP000005408">
    <property type="component" value="Unassembled WGS sequence"/>
</dbReference>
<reference evidence="1" key="1">
    <citation type="submission" date="2022-08" db="UniProtKB">
        <authorList>
            <consortium name="EnsemblMetazoa"/>
        </authorList>
    </citation>
    <scope>IDENTIFICATION</scope>
    <source>
        <strain evidence="1">05x7-T-G4-1.051#20</strain>
    </source>
</reference>
<proteinExistence type="predicted"/>
<protein>
    <submittedName>
        <fullName evidence="1">Uncharacterized protein</fullName>
    </submittedName>
</protein>
<name>A0A8W8MML4_MAGGI</name>
<evidence type="ECO:0000313" key="2">
    <source>
        <dbReference type="Proteomes" id="UP000005408"/>
    </source>
</evidence>
<accession>A0A8W8MML4</accession>